<protein>
    <submittedName>
        <fullName evidence="1">Uncharacterized protein</fullName>
    </submittedName>
</protein>
<proteinExistence type="predicted"/>
<sequence length="104" mass="11681">VSAIDTWVSIEAGKRASLSPLSRDYLLHSLSKAQKQPNYFSNASLHGFHQSGEDERSQAKELTSYNVPMSERENAVTFLHSDSPLFLKSIHIVSLTYCLCISFF</sequence>
<feature type="non-terminal residue" evidence="1">
    <location>
        <position position="1"/>
    </location>
</feature>
<accession>A0A1E1WLG9</accession>
<evidence type="ECO:0000313" key="1">
    <source>
        <dbReference type="EMBL" id="JAT87767.1"/>
    </source>
</evidence>
<gene>
    <name evidence="1" type="ORF">g.19896</name>
</gene>
<name>A0A1E1WLG9_PECGO</name>
<reference evidence="1" key="1">
    <citation type="submission" date="2015-09" db="EMBL/GenBank/DDBJ databases">
        <title>De novo assembly of Pectinophora gossypiella (Pink Bollworm) gut transcriptome.</title>
        <authorList>
            <person name="Tassone E.E."/>
        </authorList>
    </citation>
    <scope>NUCLEOTIDE SEQUENCE</scope>
</reference>
<dbReference type="EMBL" id="GDQN01003287">
    <property type="protein sequence ID" value="JAT87767.1"/>
    <property type="molecule type" value="Transcribed_RNA"/>
</dbReference>
<organism evidence="1">
    <name type="scientific">Pectinophora gossypiella</name>
    <name type="common">Cotton pink bollworm</name>
    <name type="synonym">Depressaria gossypiella</name>
    <dbReference type="NCBI Taxonomy" id="13191"/>
    <lineage>
        <taxon>Eukaryota</taxon>
        <taxon>Metazoa</taxon>
        <taxon>Ecdysozoa</taxon>
        <taxon>Arthropoda</taxon>
        <taxon>Hexapoda</taxon>
        <taxon>Insecta</taxon>
        <taxon>Pterygota</taxon>
        <taxon>Neoptera</taxon>
        <taxon>Endopterygota</taxon>
        <taxon>Lepidoptera</taxon>
        <taxon>Glossata</taxon>
        <taxon>Ditrysia</taxon>
        <taxon>Gelechioidea</taxon>
        <taxon>Gelechiidae</taxon>
        <taxon>Apatetrinae</taxon>
        <taxon>Pectinophora</taxon>
    </lineage>
</organism>
<dbReference type="AlphaFoldDB" id="A0A1E1WLG9"/>